<name>A0A2P2N4L9_RHIMU</name>
<protein>
    <submittedName>
        <fullName evidence="1">WRKY transcription factor 50</fullName>
    </submittedName>
</protein>
<dbReference type="EMBL" id="GGEC01056933">
    <property type="protein sequence ID" value="MBX37417.1"/>
    <property type="molecule type" value="Transcribed_RNA"/>
</dbReference>
<dbReference type="AlphaFoldDB" id="A0A2P2N4L9"/>
<reference evidence="1" key="1">
    <citation type="submission" date="2018-02" db="EMBL/GenBank/DDBJ databases">
        <title>Rhizophora mucronata_Transcriptome.</title>
        <authorList>
            <person name="Meera S.P."/>
            <person name="Sreeshan A."/>
            <person name="Augustine A."/>
        </authorList>
    </citation>
    <scope>NUCLEOTIDE SEQUENCE</scope>
    <source>
        <tissue evidence="1">Leaf</tissue>
    </source>
</reference>
<organism evidence="1">
    <name type="scientific">Rhizophora mucronata</name>
    <name type="common">Asiatic mangrove</name>
    <dbReference type="NCBI Taxonomy" id="61149"/>
    <lineage>
        <taxon>Eukaryota</taxon>
        <taxon>Viridiplantae</taxon>
        <taxon>Streptophyta</taxon>
        <taxon>Embryophyta</taxon>
        <taxon>Tracheophyta</taxon>
        <taxon>Spermatophyta</taxon>
        <taxon>Magnoliopsida</taxon>
        <taxon>eudicotyledons</taxon>
        <taxon>Gunneridae</taxon>
        <taxon>Pentapetalae</taxon>
        <taxon>rosids</taxon>
        <taxon>fabids</taxon>
        <taxon>Malpighiales</taxon>
        <taxon>Rhizophoraceae</taxon>
        <taxon>Rhizophora</taxon>
    </lineage>
</organism>
<proteinExistence type="predicted"/>
<sequence length="88" mass="9935">MVLPKIPAPQYGVIILMKGMKLLKGELKIRMKQDCLLIQLIIVKLQHLMVLLGMGQLLRVLESLKTLVALVLNVMKLAGELRKMTMNL</sequence>
<evidence type="ECO:0000313" key="1">
    <source>
        <dbReference type="EMBL" id="MBX37417.1"/>
    </source>
</evidence>
<accession>A0A2P2N4L9</accession>